<name>A0A0E9UPW2_ANGAN</name>
<organism evidence="1">
    <name type="scientific">Anguilla anguilla</name>
    <name type="common">European freshwater eel</name>
    <name type="synonym">Muraena anguilla</name>
    <dbReference type="NCBI Taxonomy" id="7936"/>
    <lineage>
        <taxon>Eukaryota</taxon>
        <taxon>Metazoa</taxon>
        <taxon>Chordata</taxon>
        <taxon>Craniata</taxon>
        <taxon>Vertebrata</taxon>
        <taxon>Euteleostomi</taxon>
        <taxon>Actinopterygii</taxon>
        <taxon>Neopterygii</taxon>
        <taxon>Teleostei</taxon>
        <taxon>Anguilliformes</taxon>
        <taxon>Anguillidae</taxon>
        <taxon>Anguilla</taxon>
    </lineage>
</organism>
<reference evidence="1" key="1">
    <citation type="submission" date="2014-11" db="EMBL/GenBank/DDBJ databases">
        <authorList>
            <person name="Amaro Gonzalez C."/>
        </authorList>
    </citation>
    <scope>NUCLEOTIDE SEQUENCE</scope>
</reference>
<sequence length="29" mass="3327">MLRELIGQSSGDWVRSTLHRVRSRTEQGA</sequence>
<evidence type="ECO:0000313" key="1">
    <source>
        <dbReference type="EMBL" id="JAH67240.1"/>
    </source>
</evidence>
<dbReference type="EMBL" id="GBXM01041337">
    <property type="protein sequence ID" value="JAH67240.1"/>
    <property type="molecule type" value="Transcribed_RNA"/>
</dbReference>
<protein>
    <submittedName>
        <fullName evidence="1">Uncharacterized protein</fullName>
    </submittedName>
</protein>
<dbReference type="AlphaFoldDB" id="A0A0E9UPW2"/>
<proteinExistence type="predicted"/>
<accession>A0A0E9UPW2</accession>
<reference evidence="1" key="2">
    <citation type="journal article" date="2015" name="Fish Shellfish Immunol.">
        <title>Early steps in the European eel (Anguilla anguilla)-Vibrio vulnificus interaction in the gills: Role of the RtxA13 toxin.</title>
        <authorList>
            <person name="Callol A."/>
            <person name="Pajuelo D."/>
            <person name="Ebbesson L."/>
            <person name="Teles M."/>
            <person name="MacKenzie S."/>
            <person name="Amaro C."/>
        </authorList>
    </citation>
    <scope>NUCLEOTIDE SEQUENCE</scope>
</reference>